<feature type="domain" description="Phage tail collar" evidence="1">
    <location>
        <begin position="6"/>
        <end position="62"/>
    </location>
</feature>
<dbReference type="InterPro" id="IPR011083">
    <property type="entry name" value="Phage_tail_collar_dom"/>
</dbReference>
<evidence type="ECO:0000313" key="3">
    <source>
        <dbReference type="Proteomes" id="UP001595776"/>
    </source>
</evidence>
<proteinExistence type="predicted"/>
<dbReference type="Gene3D" id="3.90.1340.10">
    <property type="entry name" value="Phage tail collar domain"/>
    <property type="match status" value="1"/>
</dbReference>
<dbReference type="SUPFAM" id="SSF88874">
    <property type="entry name" value="Receptor-binding domain of short tail fibre protein gp12"/>
    <property type="match status" value="1"/>
</dbReference>
<comment type="caution">
    <text evidence="2">The sequence shown here is derived from an EMBL/GenBank/DDBJ whole genome shotgun (WGS) entry which is preliminary data.</text>
</comment>
<dbReference type="Pfam" id="PF07484">
    <property type="entry name" value="Collar"/>
    <property type="match status" value="1"/>
</dbReference>
<accession>A0ABV8UCS5</accession>
<evidence type="ECO:0000259" key="1">
    <source>
        <dbReference type="Pfam" id="PF07484"/>
    </source>
</evidence>
<reference evidence="3" key="1">
    <citation type="journal article" date="2019" name="Int. J. Syst. Evol. Microbiol.">
        <title>The Global Catalogue of Microorganisms (GCM) 10K type strain sequencing project: providing services to taxonomists for standard genome sequencing and annotation.</title>
        <authorList>
            <consortium name="The Broad Institute Genomics Platform"/>
            <consortium name="The Broad Institute Genome Sequencing Center for Infectious Disease"/>
            <person name="Wu L."/>
            <person name="Ma J."/>
        </authorList>
    </citation>
    <scope>NUCLEOTIDE SEQUENCE [LARGE SCALE GENOMIC DNA]</scope>
    <source>
        <strain evidence="3">CGMCC 1.15304</strain>
    </source>
</reference>
<keyword evidence="3" id="KW-1185">Reference proteome</keyword>
<dbReference type="RefSeq" id="WP_068149038.1">
    <property type="nucleotide sequence ID" value="NZ_JBHSCR010000013.1"/>
</dbReference>
<gene>
    <name evidence="2" type="ORF">ACFO5Q_12300</name>
</gene>
<name>A0ABV8UCS5_9PROT</name>
<dbReference type="InterPro" id="IPR037053">
    <property type="entry name" value="Phage_tail_collar_dom_sf"/>
</dbReference>
<dbReference type="EMBL" id="JBHSCR010000013">
    <property type="protein sequence ID" value="MFC4348626.1"/>
    <property type="molecule type" value="Genomic_DNA"/>
</dbReference>
<organism evidence="2 3">
    <name type="scientific">Kordiimonas lipolytica</name>
    <dbReference type="NCBI Taxonomy" id="1662421"/>
    <lineage>
        <taxon>Bacteria</taxon>
        <taxon>Pseudomonadati</taxon>
        <taxon>Pseudomonadota</taxon>
        <taxon>Alphaproteobacteria</taxon>
        <taxon>Kordiimonadales</taxon>
        <taxon>Kordiimonadaceae</taxon>
        <taxon>Kordiimonas</taxon>
    </lineage>
</organism>
<sequence>MEGYLGVIEALGFNFTPLHYGACAGALIAISQNTALFSLLGTAFGGDGRSTFGLPELRGRVPMGWGTGPGLPPYTMGQKVGTETVTLNATHLPSHTHAHSYAGGGGGTNIVQVEVSTAGGKKPTPADGDYLAVPASGLGSPLGNAYTAPAEVTATAAIGGVTVSGGGGFDSNAFAIQHTGQNYPFAIVQPSTVINFAICMQGMFPSRS</sequence>
<evidence type="ECO:0000313" key="2">
    <source>
        <dbReference type="EMBL" id="MFC4348626.1"/>
    </source>
</evidence>
<protein>
    <submittedName>
        <fullName evidence="2">Phage tail protein</fullName>
    </submittedName>
</protein>
<dbReference type="Proteomes" id="UP001595776">
    <property type="component" value="Unassembled WGS sequence"/>
</dbReference>